<dbReference type="Pfam" id="PF03825">
    <property type="entry name" value="Nuc_H_symport"/>
    <property type="match status" value="1"/>
</dbReference>
<feature type="transmembrane region" description="Helical" evidence="7">
    <location>
        <begin position="260"/>
        <end position="280"/>
    </location>
</feature>
<feature type="transmembrane region" description="Helical" evidence="7">
    <location>
        <begin position="312"/>
        <end position="337"/>
    </location>
</feature>
<feature type="transmembrane region" description="Helical" evidence="7">
    <location>
        <begin position="287"/>
        <end position="306"/>
    </location>
</feature>
<evidence type="ECO:0000259" key="8">
    <source>
        <dbReference type="PROSITE" id="PS50850"/>
    </source>
</evidence>
<dbReference type="EMBL" id="JABKKE010000001">
    <property type="protein sequence ID" value="NPE12757.1"/>
    <property type="molecule type" value="Genomic_DNA"/>
</dbReference>
<feature type="transmembrane region" description="Helical" evidence="7">
    <location>
        <begin position="69"/>
        <end position="89"/>
    </location>
</feature>
<evidence type="ECO:0000256" key="4">
    <source>
        <dbReference type="ARBA" id="ARBA00022692"/>
    </source>
</evidence>
<feature type="transmembrane region" description="Helical" evidence="7">
    <location>
        <begin position="389"/>
        <end position="407"/>
    </location>
</feature>
<feature type="transmembrane region" description="Helical" evidence="7">
    <location>
        <begin position="215"/>
        <end position="240"/>
    </location>
</feature>
<keyword evidence="3" id="KW-1003">Cell membrane</keyword>
<dbReference type="InterPro" id="IPR004740">
    <property type="entry name" value="Nuc_H_symport"/>
</dbReference>
<name>A0ABX2APY6_9BACT</name>
<evidence type="ECO:0000313" key="10">
    <source>
        <dbReference type="Proteomes" id="UP001193734"/>
    </source>
</evidence>
<reference evidence="9 10" key="1">
    <citation type="submission" date="2020-05" db="EMBL/GenBank/DDBJ databases">
        <title>Distinct polysaccharide utilization as determinants for interspecies competition between intestinal Prevotella spp.</title>
        <authorList>
            <person name="Galvez E.J.C."/>
            <person name="Iljazovic A."/>
            <person name="Strowig T."/>
        </authorList>
    </citation>
    <scope>NUCLEOTIDE SEQUENCE [LARGE SCALE GENOMIC DNA]</scope>
    <source>
        <strain evidence="9 10">PROD</strain>
    </source>
</reference>
<evidence type="ECO:0000256" key="1">
    <source>
        <dbReference type="ARBA" id="ARBA00004651"/>
    </source>
</evidence>
<evidence type="ECO:0000256" key="6">
    <source>
        <dbReference type="ARBA" id="ARBA00023136"/>
    </source>
</evidence>
<dbReference type="PANTHER" id="PTHR23522">
    <property type="entry name" value="BLL5896 PROTEIN"/>
    <property type="match status" value="1"/>
</dbReference>
<comment type="subcellular location">
    <subcellularLocation>
        <location evidence="1">Cell membrane</location>
        <topology evidence="1">Multi-pass membrane protein</topology>
    </subcellularLocation>
</comment>
<keyword evidence="2" id="KW-0813">Transport</keyword>
<accession>A0ABX2APY6</accession>
<feature type="transmembrane region" description="Helical" evidence="7">
    <location>
        <begin position="101"/>
        <end position="121"/>
    </location>
</feature>
<keyword evidence="10" id="KW-1185">Reference proteome</keyword>
<dbReference type="GeneID" id="82156166"/>
<evidence type="ECO:0000256" key="7">
    <source>
        <dbReference type="SAM" id="Phobius"/>
    </source>
</evidence>
<organism evidence="9 10">
    <name type="scientific">Xylanibacter rodentium</name>
    <dbReference type="NCBI Taxonomy" id="2736289"/>
    <lineage>
        <taxon>Bacteria</taxon>
        <taxon>Pseudomonadati</taxon>
        <taxon>Bacteroidota</taxon>
        <taxon>Bacteroidia</taxon>
        <taxon>Bacteroidales</taxon>
        <taxon>Prevotellaceae</taxon>
        <taxon>Xylanibacter</taxon>
    </lineage>
</organism>
<keyword evidence="4 7" id="KW-0812">Transmembrane</keyword>
<keyword evidence="5 7" id="KW-1133">Transmembrane helix</keyword>
<evidence type="ECO:0000256" key="3">
    <source>
        <dbReference type="ARBA" id="ARBA00022475"/>
    </source>
</evidence>
<evidence type="ECO:0000256" key="2">
    <source>
        <dbReference type="ARBA" id="ARBA00022448"/>
    </source>
</evidence>
<dbReference type="PANTHER" id="PTHR23522:SF4">
    <property type="entry name" value="NUCLEOSIDE PERMEASE NUPG-RELATED"/>
    <property type="match status" value="1"/>
</dbReference>
<dbReference type="InterPro" id="IPR020846">
    <property type="entry name" value="MFS_dom"/>
</dbReference>
<feature type="transmembrane region" description="Helical" evidence="7">
    <location>
        <begin position="38"/>
        <end position="60"/>
    </location>
</feature>
<feature type="transmembrane region" description="Helical" evidence="7">
    <location>
        <begin position="166"/>
        <end position="185"/>
    </location>
</feature>
<dbReference type="InterPro" id="IPR036259">
    <property type="entry name" value="MFS_trans_sf"/>
</dbReference>
<proteinExistence type="predicted"/>
<feature type="transmembrane region" description="Helical" evidence="7">
    <location>
        <begin position="142"/>
        <end position="160"/>
    </location>
</feature>
<evidence type="ECO:0000313" key="9">
    <source>
        <dbReference type="EMBL" id="NPE12757.1"/>
    </source>
</evidence>
<evidence type="ECO:0000256" key="5">
    <source>
        <dbReference type="ARBA" id="ARBA00022989"/>
    </source>
</evidence>
<gene>
    <name evidence="9" type="ORF">HPS55_00155</name>
</gene>
<comment type="caution">
    <text evidence="9">The sequence shown here is derived from an EMBL/GenBank/DDBJ whole genome shotgun (WGS) entry which is preliminary data.</text>
</comment>
<keyword evidence="6 7" id="KW-0472">Membrane</keyword>
<dbReference type="PROSITE" id="PS50850">
    <property type="entry name" value="MFS"/>
    <property type="match status" value="1"/>
</dbReference>
<sequence length="415" mass="45659">MNLKVRLALMNFMEFAVWGAYLTCIGLYLSRIGMASEIGYFFAVQGIVSIFMPAVMGIIADKWIPAQRLLGMCHLVAGAFMIAAGWYGYTAGNSSEFSVLFSLYTISVAFYMPTLALSNSVSYNALTKAGLDTVKAFPPIRVFGTVGFICSMWFVDLTGFKSTQNILVTSGVLSLILFCYTFTLPSCPVENSSDRNDNKDPFGLKAFTLFRQKEMAIFFIFSALLGACLQITNGFATPFLESFSSIAEYADTFGVQHSNILYSISQMSEVFCILLITFFMKHFGIKNVMLIAMFAWVLRFGLLGAGNPGPGVWMFILSMIIYGVAFDFFNISGSLYVDMTTDTSMRSSAQGLFMVMTNGIGATVGSLAAQYYVTAHTDTNGMVEWPTCWYAFAAYALIIGVVFALIFHPKKKAEA</sequence>
<protein>
    <submittedName>
        <fullName evidence="9">MFS transporter</fullName>
    </submittedName>
</protein>
<dbReference type="Proteomes" id="UP001193734">
    <property type="component" value="Unassembled WGS sequence"/>
</dbReference>
<dbReference type="RefSeq" id="WP_172173243.1">
    <property type="nucleotide sequence ID" value="NZ_CASGIA010000008.1"/>
</dbReference>
<feature type="transmembrane region" description="Helical" evidence="7">
    <location>
        <begin position="349"/>
        <end position="369"/>
    </location>
</feature>
<dbReference type="SUPFAM" id="SSF103473">
    <property type="entry name" value="MFS general substrate transporter"/>
    <property type="match status" value="1"/>
</dbReference>
<feature type="domain" description="Major facilitator superfamily (MFS) profile" evidence="8">
    <location>
        <begin position="214"/>
        <end position="415"/>
    </location>
</feature>
<feature type="transmembrane region" description="Helical" evidence="7">
    <location>
        <begin position="12"/>
        <end position="32"/>
    </location>
</feature>
<dbReference type="Gene3D" id="1.20.1250.20">
    <property type="entry name" value="MFS general substrate transporter like domains"/>
    <property type="match status" value="2"/>
</dbReference>